<proteinExistence type="predicted"/>
<dbReference type="Proteomes" id="UP000216345">
    <property type="component" value="Unassembled WGS sequence"/>
</dbReference>
<protein>
    <submittedName>
        <fullName evidence="1">Uncharacterized protein</fullName>
    </submittedName>
</protein>
<organism evidence="1 2">
    <name type="scientific">Brucella rhizosphaerae</name>
    <dbReference type="NCBI Taxonomy" id="571254"/>
    <lineage>
        <taxon>Bacteria</taxon>
        <taxon>Pseudomonadati</taxon>
        <taxon>Pseudomonadota</taxon>
        <taxon>Alphaproteobacteria</taxon>
        <taxon>Hyphomicrobiales</taxon>
        <taxon>Brucellaceae</taxon>
        <taxon>Brucella/Ochrobactrum group</taxon>
        <taxon>Brucella</taxon>
    </lineage>
</organism>
<accession>A0A256FQS4</accession>
<comment type="caution">
    <text evidence="1">The sequence shown here is derived from an EMBL/GenBank/DDBJ whole genome shotgun (WGS) entry which is preliminary data.</text>
</comment>
<evidence type="ECO:0000313" key="1">
    <source>
        <dbReference type="EMBL" id="OYR17197.1"/>
    </source>
</evidence>
<keyword evidence="2" id="KW-1185">Reference proteome</keyword>
<reference evidence="1 2" key="1">
    <citation type="submission" date="2017-07" db="EMBL/GenBank/DDBJ databases">
        <title>Phylogenetic study on the rhizospheric bacterium Ochrobactrum sp. A44.</title>
        <authorList>
            <person name="Krzyzanowska D.M."/>
            <person name="Ossowicki A."/>
            <person name="Rajewska M."/>
            <person name="Maciag T."/>
            <person name="Kaczynski Z."/>
            <person name="Czerwicka M."/>
            <person name="Jafra S."/>
        </authorList>
    </citation>
    <scope>NUCLEOTIDE SEQUENCE [LARGE SCALE GENOMIC DNA]</scope>
    <source>
        <strain evidence="1 2">PR17</strain>
    </source>
</reference>
<dbReference type="EMBL" id="NNRK01000020">
    <property type="protein sequence ID" value="OYR17197.1"/>
    <property type="molecule type" value="Genomic_DNA"/>
</dbReference>
<sequence length="82" mass="9313">MVSKKTAGLSRISGVPRKKLVFKQPHHYVVVPGTIYKRRLSFPAFNDESAFFISWDCTLIVSKHPDSYSMKLQVSKGVSQKQ</sequence>
<gene>
    <name evidence="1" type="ORF">CEV32_3991</name>
</gene>
<dbReference type="AlphaFoldDB" id="A0A256FQS4"/>
<evidence type="ECO:0000313" key="2">
    <source>
        <dbReference type="Proteomes" id="UP000216345"/>
    </source>
</evidence>
<name>A0A256FQS4_9HYPH</name>